<evidence type="ECO:0000313" key="9">
    <source>
        <dbReference type="Proteomes" id="UP000199614"/>
    </source>
</evidence>
<dbReference type="AlphaFoldDB" id="A0A1I5HB29"/>
<reference evidence="8 9" key="1">
    <citation type="submission" date="2016-10" db="EMBL/GenBank/DDBJ databases">
        <authorList>
            <person name="de Groot N.N."/>
        </authorList>
    </citation>
    <scope>NUCLEOTIDE SEQUENCE [LARGE SCALE GENOMIC DNA]</scope>
    <source>
        <strain evidence="8 9">CGMCC 4.1877</strain>
    </source>
</reference>
<feature type="transmembrane region" description="Helical" evidence="6">
    <location>
        <begin position="52"/>
        <end position="76"/>
    </location>
</feature>
<evidence type="ECO:0000256" key="5">
    <source>
        <dbReference type="ARBA" id="ARBA00023136"/>
    </source>
</evidence>
<accession>A0A1I5HB29</accession>
<feature type="transmembrane region" description="Helical" evidence="6">
    <location>
        <begin position="125"/>
        <end position="151"/>
    </location>
</feature>
<proteinExistence type="inferred from homology"/>
<dbReference type="InterPro" id="IPR003834">
    <property type="entry name" value="Cyt_c_assmbl_TM_dom"/>
</dbReference>
<dbReference type="Pfam" id="PF02683">
    <property type="entry name" value="DsbD_TM"/>
    <property type="match status" value="1"/>
</dbReference>
<keyword evidence="4 6" id="KW-1133">Transmembrane helix</keyword>
<dbReference type="PANTHER" id="PTHR31272">
    <property type="entry name" value="CYTOCHROME C-TYPE BIOGENESIS PROTEIN HI_1454-RELATED"/>
    <property type="match status" value="1"/>
</dbReference>
<name>A0A1I5HB29_PSUAM</name>
<dbReference type="EMBL" id="FOUY01000061">
    <property type="protein sequence ID" value="SFO45379.1"/>
    <property type="molecule type" value="Genomic_DNA"/>
</dbReference>
<comment type="similarity">
    <text evidence="2">Belongs to the DsbD family.</text>
</comment>
<dbReference type="InterPro" id="IPR051790">
    <property type="entry name" value="Cytochrome_c-biogenesis_DsbD"/>
</dbReference>
<dbReference type="STRING" id="260086.SAMN05216207_106111"/>
<evidence type="ECO:0000259" key="7">
    <source>
        <dbReference type="Pfam" id="PF02683"/>
    </source>
</evidence>
<evidence type="ECO:0000256" key="4">
    <source>
        <dbReference type="ARBA" id="ARBA00022989"/>
    </source>
</evidence>
<comment type="subcellular location">
    <subcellularLocation>
        <location evidence="1">Membrane</location>
        <topology evidence="1">Multi-pass membrane protein</topology>
    </subcellularLocation>
</comment>
<dbReference type="RefSeq" id="WP_093355444.1">
    <property type="nucleotide sequence ID" value="NZ_FOUY01000061.1"/>
</dbReference>
<organism evidence="8 9">
    <name type="scientific">Pseudonocardia ammonioxydans</name>
    <dbReference type="NCBI Taxonomy" id="260086"/>
    <lineage>
        <taxon>Bacteria</taxon>
        <taxon>Bacillati</taxon>
        <taxon>Actinomycetota</taxon>
        <taxon>Actinomycetes</taxon>
        <taxon>Pseudonocardiales</taxon>
        <taxon>Pseudonocardiaceae</taxon>
        <taxon>Pseudonocardia</taxon>
    </lineage>
</organism>
<feature type="transmembrane region" description="Helical" evidence="6">
    <location>
        <begin position="157"/>
        <end position="183"/>
    </location>
</feature>
<feature type="transmembrane region" description="Helical" evidence="6">
    <location>
        <begin position="204"/>
        <end position="231"/>
    </location>
</feature>
<sequence>MEVLGLVALALVAGVVSFSSPCVLPLLPGFVSYASRAAGRTGDGRRTGHGPALFVIGFSTVFVAMGLTASAVGLLLRQNLDVLTRAAGGVVVVLGLAMTGLVHIPLLGREFRPGLRRAGPSGIGGFGLGAAFALGWTPCVGPVLATILTIAASTGELATGVLLLVAYALGLGVPFLLLARALARGRDRVAWLRRNARRIEVGGGLVLVLTGILMISGVWSTLMAGALAGYARLGWPPI</sequence>
<evidence type="ECO:0000313" key="8">
    <source>
        <dbReference type="EMBL" id="SFO45379.1"/>
    </source>
</evidence>
<gene>
    <name evidence="8" type="ORF">SAMN05216207_106111</name>
</gene>
<keyword evidence="9" id="KW-1185">Reference proteome</keyword>
<feature type="domain" description="Cytochrome C biogenesis protein transmembrane" evidence="7">
    <location>
        <begin position="6"/>
        <end position="194"/>
    </location>
</feature>
<evidence type="ECO:0000256" key="3">
    <source>
        <dbReference type="ARBA" id="ARBA00022692"/>
    </source>
</evidence>
<dbReference type="GO" id="GO:0017004">
    <property type="term" value="P:cytochrome complex assembly"/>
    <property type="evidence" value="ECO:0007669"/>
    <property type="project" value="InterPro"/>
</dbReference>
<evidence type="ECO:0000256" key="6">
    <source>
        <dbReference type="SAM" id="Phobius"/>
    </source>
</evidence>
<feature type="transmembrane region" description="Helical" evidence="6">
    <location>
        <begin position="6"/>
        <end position="31"/>
    </location>
</feature>
<evidence type="ECO:0000256" key="2">
    <source>
        <dbReference type="ARBA" id="ARBA00006143"/>
    </source>
</evidence>
<protein>
    <submittedName>
        <fullName evidence="8">Cytochrome c-type biogenesis protein</fullName>
    </submittedName>
</protein>
<keyword evidence="3 6" id="KW-0812">Transmembrane</keyword>
<dbReference type="PANTHER" id="PTHR31272:SF4">
    <property type="entry name" value="CYTOCHROME C-TYPE BIOGENESIS PROTEIN HI_1454-RELATED"/>
    <property type="match status" value="1"/>
</dbReference>
<dbReference type="Proteomes" id="UP000199614">
    <property type="component" value="Unassembled WGS sequence"/>
</dbReference>
<feature type="transmembrane region" description="Helical" evidence="6">
    <location>
        <begin position="82"/>
        <end position="104"/>
    </location>
</feature>
<dbReference type="OrthoDB" id="9803065at2"/>
<evidence type="ECO:0000256" key="1">
    <source>
        <dbReference type="ARBA" id="ARBA00004141"/>
    </source>
</evidence>
<keyword evidence="5 6" id="KW-0472">Membrane</keyword>
<dbReference type="GO" id="GO:0016020">
    <property type="term" value="C:membrane"/>
    <property type="evidence" value="ECO:0007669"/>
    <property type="project" value="UniProtKB-SubCell"/>
</dbReference>